<dbReference type="Proteomes" id="UP000627573">
    <property type="component" value="Unassembled WGS sequence"/>
</dbReference>
<dbReference type="AlphaFoldDB" id="A0A1F2PWR7"/>
<dbReference type="GeneID" id="57489031"/>
<evidence type="ECO:0000313" key="2">
    <source>
        <dbReference type="Proteomes" id="UP000627573"/>
    </source>
</evidence>
<dbReference type="SUPFAM" id="SSF54593">
    <property type="entry name" value="Glyoxalase/Bleomycin resistance protein/Dihydroxybiphenyl dioxygenase"/>
    <property type="match status" value="1"/>
</dbReference>
<dbReference type="PROSITE" id="PS51819">
    <property type="entry name" value="VOC"/>
    <property type="match status" value="1"/>
</dbReference>
<dbReference type="EMBL" id="JAECSB010000044">
    <property type="protein sequence ID" value="MBH5143824.1"/>
    <property type="molecule type" value="Genomic_DNA"/>
</dbReference>
<dbReference type="InterPro" id="IPR037523">
    <property type="entry name" value="VOC_core"/>
</dbReference>
<gene>
    <name evidence="1" type="ORF">I3517_14515</name>
</gene>
<organism evidence="1 2">
    <name type="scientific">Rhodococcus erythropolis</name>
    <name type="common">Arthrobacter picolinophilus</name>
    <dbReference type="NCBI Taxonomy" id="1833"/>
    <lineage>
        <taxon>Bacteria</taxon>
        <taxon>Bacillati</taxon>
        <taxon>Actinomycetota</taxon>
        <taxon>Actinomycetes</taxon>
        <taxon>Mycobacteriales</taxon>
        <taxon>Nocardiaceae</taxon>
        <taxon>Rhodococcus</taxon>
        <taxon>Rhodococcus erythropolis group</taxon>
    </lineage>
</organism>
<dbReference type="RefSeq" id="WP_020906146.1">
    <property type="nucleotide sequence ID" value="NZ_BHXB01000001.1"/>
</dbReference>
<keyword evidence="2" id="KW-1185">Reference proteome</keyword>
<proteinExistence type="predicted"/>
<name>A0A1F2PWR7_RHOER</name>
<comment type="caution">
    <text evidence="1">The sequence shown here is derived from an EMBL/GenBank/DDBJ whole genome shotgun (WGS) entry which is preliminary data.</text>
</comment>
<sequence length="162" mass="18163">MNPLVSGPIFQICWVVEDIEAAEQEFTRQWGVERWLRMPGIVFGPETTTYRGEPADYVVHVSIGYAGSQQLELIQPVSGRNLYTEFLETHGVGVHHMAWVPDDYEATLLEAERRGMSVVQQGRVEGAGMEFSYLDAGPLGGYVELMKLSPEIRLMFASLIPD</sequence>
<reference evidence="1 2" key="1">
    <citation type="submission" date="2020-12" db="EMBL/GenBank/DDBJ databases">
        <title>Draft genome sequence of furan degrading bacterial strain FUR100.</title>
        <authorList>
            <person name="Woiski C."/>
        </authorList>
    </citation>
    <scope>NUCLEOTIDE SEQUENCE [LARGE SCALE GENOMIC DNA]</scope>
    <source>
        <strain evidence="1 2">FUR100</strain>
    </source>
</reference>
<dbReference type="InterPro" id="IPR029068">
    <property type="entry name" value="Glyas_Bleomycin-R_OHBP_Dase"/>
</dbReference>
<evidence type="ECO:0000313" key="1">
    <source>
        <dbReference type="EMBL" id="MBH5143824.1"/>
    </source>
</evidence>
<accession>A0A1F2PWR7</accession>
<dbReference type="Gene3D" id="3.10.180.10">
    <property type="entry name" value="2,3-Dihydroxybiphenyl 1,2-Dioxygenase, domain 1"/>
    <property type="match status" value="1"/>
</dbReference>
<dbReference type="Pfam" id="PF13669">
    <property type="entry name" value="Glyoxalase_4"/>
    <property type="match status" value="1"/>
</dbReference>
<dbReference type="OrthoDB" id="4578369at2"/>
<protein>
    <submittedName>
        <fullName evidence="1">VOC family protein</fullName>
    </submittedName>
</protein>
<dbReference type="OMA" id="HHICVEA"/>